<dbReference type="STRING" id="1432562.WN59_07550"/>
<dbReference type="GO" id="GO:0016791">
    <property type="term" value="F:phosphatase activity"/>
    <property type="evidence" value="ECO:0007669"/>
    <property type="project" value="UniProtKB-ARBA"/>
</dbReference>
<dbReference type="InterPro" id="IPR036412">
    <property type="entry name" value="HAD-like_sf"/>
</dbReference>
<dbReference type="SFLD" id="SFLDS00003">
    <property type="entry name" value="Haloacid_Dehalogenase"/>
    <property type="match status" value="1"/>
</dbReference>
<dbReference type="SUPFAM" id="SSF56784">
    <property type="entry name" value="HAD-like"/>
    <property type="match status" value="1"/>
</dbReference>
<dbReference type="SFLD" id="SFLDG01140">
    <property type="entry name" value="C2.B:_Phosphomannomutase_and_P"/>
    <property type="match status" value="1"/>
</dbReference>
<dbReference type="SFLD" id="SFLDG01144">
    <property type="entry name" value="C2.B.4:_PGP_Like"/>
    <property type="match status" value="1"/>
</dbReference>
<dbReference type="Gene3D" id="3.40.50.1000">
    <property type="entry name" value="HAD superfamily/HAD-like"/>
    <property type="match status" value="1"/>
</dbReference>
<dbReference type="Pfam" id="PF08282">
    <property type="entry name" value="Hydrolase_3"/>
    <property type="match status" value="1"/>
</dbReference>
<dbReference type="CDD" id="cd07518">
    <property type="entry name" value="HAD_YbiV-Like"/>
    <property type="match status" value="1"/>
</dbReference>
<keyword evidence="2" id="KW-1185">Reference proteome</keyword>
<dbReference type="NCBIfam" id="TIGR00099">
    <property type="entry name" value="Cof-subfamily"/>
    <property type="match status" value="1"/>
</dbReference>
<dbReference type="PANTHER" id="PTHR10000">
    <property type="entry name" value="PHOSPHOSERINE PHOSPHATASE"/>
    <property type="match status" value="1"/>
</dbReference>
<proteinExistence type="predicted"/>
<evidence type="ECO:0000313" key="2">
    <source>
        <dbReference type="Proteomes" id="UP000034287"/>
    </source>
</evidence>
<dbReference type="InterPro" id="IPR023214">
    <property type="entry name" value="HAD_sf"/>
</dbReference>
<dbReference type="NCBIfam" id="TIGR01484">
    <property type="entry name" value="HAD-SF-IIB"/>
    <property type="match status" value="1"/>
</dbReference>
<dbReference type="PANTHER" id="PTHR10000:SF53">
    <property type="entry name" value="5-AMINO-6-(5-PHOSPHO-D-RIBITYLAMINO)URACIL PHOSPHATASE YBJI-RELATED"/>
    <property type="match status" value="1"/>
</dbReference>
<dbReference type="PATRIC" id="fig|1432562.3.peg.1506"/>
<dbReference type="OrthoDB" id="9814970at2"/>
<reference evidence="1 2" key="1">
    <citation type="submission" date="2015-04" db="EMBL/GenBank/DDBJ databases">
        <title>Taxonomic description and genome sequence of Salinicoccus sediminis sp. nov., a novel hyper halotolerant bacterium isolated from marine sediment.</title>
        <authorList>
            <person name="Mathan Kumar R."/>
            <person name="Kaur G."/>
            <person name="Kumar N."/>
            <person name="Kumar A."/>
            <person name="Singh N.K."/>
            <person name="Kaur N."/>
            <person name="Mayilraj S."/>
        </authorList>
    </citation>
    <scope>NUCLEOTIDE SEQUENCE [LARGE SCALE GENOMIC DNA]</scope>
    <source>
        <strain evidence="1 2">SV-16</strain>
    </source>
</reference>
<dbReference type="PROSITE" id="PS01229">
    <property type="entry name" value="COF_2"/>
    <property type="match status" value="1"/>
</dbReference>
<dbReference type="EMBL" id="LAYZ01000004">
    <property type="protein sequence ID" value="KKK34572.1"/>
    <property type="molecule type" value="Genomic_DNA"/>
</dbReference>
<dbReference type="GO" id="GO:0000287">
    <property type="term" value="F:magnesium ion binding"/>
    <property type="evidence" value="ECO:0007669"/>
    <property type="project" value="TreeGrafter"/>
</dbReference>
<dbReference type="InterPro" id="IPR006379">
    <property type="entry name" value="HAD-SF_hydro_IIB"/>
</dbReference>
<comment type="caution">
    <text evidence="1">The sequence shown here is derived from an EMBL/GenBank/DDBJ whole genome shotgun (WGS) entry which is preliminary data.</text>
</comment>
<name>A0A0M2SNT7_9STAP</name>
<dbReference type="RefSeq" id="WP_046515220.1">
    <property type="nucleotide sequence ID" value="NZ_LAYZ01000004.1"/>
</dbReference>
<organism evidence="1 2">
    <name type="scientific">Salinicoccus sediminis</name>
    <dbReference type="NCBI Taxonomy" id="1432562"/>
    <lineage>
        <taxon>Bacteria</taxon>
        <taxon>Bacillati</taxon>
        <taxon>Bacillota</taxon>
        <taxon>Bacilli</taxon>
        <taxon>Bacillales</taxon>
        <taxon>Staphylococcaceae</taxon>
        <taxon>Salinicoccus</taxon>
    </lineage>
</organism>
<dbReference type="Gene3D" id="3.30.1240.10">
    <property type="match status" value="1"/>
</dbReference>
<dbReference type="GO" id="GO:0005829">
    <property type="term" value="C:cytosol"/>
    <property type="evidence" value="ECO:0007669"/>
    <property type="project" value="TreeGrafter"/>
</dbReference>
<accession>A0A0M2SNT7</accession>
<gene>
    <name evidence="1" type="ORF">WN59_07550</name>
</gene>
<protein>
    <submittedName>
        <fullName evidence="1">Sugar phosphatase</fullName>
    </submittedName>
</protein>
<sequence>MTVKLIAVDMDGTFLNDTKEYDRERFTGLYGKMKAAGIKFVVASGNQYHQLKSYYGDIQDEISYVAENGAFVVDGGEEVSSVSIPKAHVEVVTGEIAKHDKLETIVCGKESAYVLDYVTDEYFEMIRKFYRRLRRVESFDDIDDQVLKFALSCPAEDTDGLKGFLGDILGDYVTPASSGHGSIDLIVPGHHKASGIKALQERWNIKDSETMAFGDGGNDLEMLAHVEYSFAMENAPNDVKYAAKYTAPHNNMSGVLETIDQYFKKEGPFR</sequence>
<evidence type="ECO:0000313" key="1">
    <source>
        <dbReference type="EMBL" id="KKK34572.1"/>
    </source>
</evidence>
<dbReference type="Proteomes" id="UP000034287">
    <property type="component" value="Unassembled WGS sequence"/>
</dbReference>
<dbReference type="AlphaFoldDB" id="A0A0M2SNT7"/>
<dbReference type="InterPro" id="IPR000150">
    <property type="entry name" value="Cof"/>
</dbReference>